<comment type="caution">
    <text evidence="3">The sequence shown here is derived from an EMBL/GenBank/DDBJ whole genome shotgun (WGS) entry which is preliminary data.</text>
</comment>
<evidence type="ECO:0000259" key="1">
    <source>
        <dbReference type="Pfam" id="PF00534"/>
    </source>
</evidence>
<proteinExistence type="predicted"/>
<name>A0A7C2K2N7_UNCW3</name>
<protein>
    <submittedName>
        <fullName evidence="3">Glycosyltransferase</fullName>
    </submittedName>
</protein>
<evidence type="ECO:0000313" key="3">
    <source>
        <dbReference type="EMBL" id="HEN28207.1"/>
    </source>
</evidence>
<dbReference type="PANTHER" id="PTHR12526:SF627">
    <property type="entry name" value="D-RHAMNOSYLTRANSFERASE WBPZ"/>
    <property type="match status" value="1"/>
</dbReference>
<gene>
    <name evidence="3" type="ORF">ENQ77_06095</name>
</gene>
<organism evidence="3">
    <name type="scientific">candidate division WOR-3 bacterium</name>
    <dbReference type="NCBI Taxonomy" id="2052148"/>
    <lineage>
        <taxon>Bacteria</taxon>
        <taxon>Bacteria division WOR-3</taxon>
    </lineage>
</organism>
<feature type="domain" description="Glycosyl transferase family 1" evidence="1">
    <location>
        <begin position="180"/>
        <end position="345"/>
    </location>
</feature>
<dbReference type="InterPro" id="IPR028098">
    <property type="entry name" value="Glyco_trans_4-like_N"/>
</dbReference>
<dbReference type="Pfam" id="PF13439">
    <property type="entry name" value="Glyco_transf_4"/>
    <property type="match status" value="1"/>
</dbReference>
<dbReference type="InterPro" id="IPR001296">
    <property type="entry name" value="Glyco_trans_1"/>
</dbReference>
<dbReference type="Gene3D" id="3.40.50.2000">
    <property type="entry name" value="Glycogen Phosphorylase B"/>
    <property type="match status" value="2"/>
</dbReference>
<keyword evidence="3" id="KW-0808">Transferase</keyword>
<sequence length="369" mass="42276">MKVLHLGKFCPPSEGGIEVFSSDLLEALNKKGIRADLLCFDKFTKENTYKGFKYFSCKLNLKLNAAPLSYDFLKTFKKIVNDYDIVHIHSPNPLAEMLSLTTNKKIIIHWQSDIVRQKISYLFYKLFQRKVLQKADKLIVTSPQYLESSKQLENFKDKAIIIPLGLNPKRLEINEENSKEFEKIREKIKNKKVVLAIGRLVKYKGFEYLVEASRFLKDDIIVIIAGGGPLYFHLQNKIDKLNLNNKVLLIGRVNNVSIFIKNSDLFCLPSISRNEAFGLVLVEALYFGKPLVTTNVEGSGMNYVNKHDETGFVVPPKNPVALAEAINNILSNKKLYDKFSKNALERFKEFEIDLIASRIVNVYKELTQD</sequence>
<dbReference type="EMBL" id="DSOL01000171">
    <property type="protein sequence ID" value="HEN28207.1"/>
    <property type="molecule type" value="Genomic_DNA"/>
</dbReference>
<dbReference type="PANTHER" id="PTHR12526">
    <property type="entry name" value="GLYCOSYLTRANSFERASE"/>
    <property type="match status" value="1"/>
</dbReference>
<dbReference type="SUPFAM" id="SSF53756">
    <property type="entry name" value="UDP-Glycosyltransferase/glycogen phosphorylase"/>
    <property type="match status" value="1"/>
</dbReference>
<feature type="domain" description="Glycosyltransferase subfamily 4-like N-terminal" evidence="2">
    <location>
        <begin position="15"/>
        <end position="170"/>
    </location>
</feature>
<dbReference type="Pfam" id="PF00534">
    <property type="entry name" value="Glycos_transf_1"/>
    <property type="match status" value="1"/>
</dbReference>
<accession>A0A7C2K2N7</accession>
<dbReference type="GO" id="GO:0016757">
    <property type="term" value="F:glycosyltransferase activity"/>
    <property type="evidence" value="ECO:0007669"/>
    <property type="project" value="InterPro"/>
</dbReference>
<dbReference type="AlphaFoldDB" id="A0A7C2K2N7"/>
<reference evidence="3" key="1">
    <citation type="journal article" date="2020" name="mSystems">
        <title>Genome- and Community-Level Interaction Insights into Carbon Utilization and Element Cycling Functions of Hydrothermarchaeota in Hydrothermal Sediment.</title>
        <authorList>
            <person name="Zhou Z."/>
            <person name="Liu Y."/>
            <person name="Xu W."/>
            <person name="Pan J."/>
            <person name="Luo Z.H."/>
            <person name="Li M."/>
        </authorList>
    </citation>
    <scope>NUCLEOTIDE SEQUENCE [LARGE SCALE GENOMIC DNA]</scope>
    <source>
        <strain evidence="3">SpSt-34</strain>
    </source>
</reference>
<evidence type="ECO:0000259" key="2">
    <source>
        <dbReference type="Pfam" id="PF13439"/>
    </source>
</evidence>